<sequence>MRIWTRLCSIGLLSLFFGVGMQGCVLTDGGNGGGAGVGSSQTITIGYQSPTAETWGALIMKHEKLVEKYLKVVAPDDNVRVEWFDAPAGSVLNNNMIGGKVDLAFLGDMPSLLNGVEGITRDQYSSVLIALDGKGKSGKNQSVVVPLDSPIDSIEGLKGKTVSTPIGSSAHRMLLDTLRLHDLIDKVNIVDQSVTVGLQSVEQGKVDAHATWEPYPSLIEYRNAGKVLQSGEATNIDYLTGIVANRGWAEQHRDYVIAFLMALHEAHRYVVEHPKEAAAIFEAESKYPLAVCERMVESIRYDAAFYEKDIQTLNSSAVFLSEIGKLKKELDMDAFIDDSYLKEAMQALDKTYLTGEEISGDWISGKEL</sequence>
<protein>
    <submittedName>
        <fullName evidence="4">ABC transporter substrate-binding protein</fullName>
    </submittedName>
</protein>
<dbReference type="Proteomes" id="UP000565468">
    <property type="component" value="Unassembled WGS sequence"/>
</dbReference>
<dbReference type="InterPro" id="IPR001638">
    <property type="entry name" value="Solute-binding_3/MltF_N"/>
</dbReference>
<dbReference type="EMBL" id="JABBPN010000034">
    <property type="protein sequence ID" value="NMO98221.1"/>
    <property type="molecule type" value="Genomic_DNA"/>
</dbReference>
<evidence type="ECO:0000259" key="3">
    <source>
        <dbReference type="SMART" id="SM00062"/>
    </source>
</evidence>
<organism evidence="4 5">
    <name type="scientific">Paenibacillus lemnae</name>
    <dbReference type="NCBI Taxonomy" id="1330551"/>
    <lineage>
        <taxon>Bacteria</taxon>
        <taxon>Bacillati</taxon>
        <taxon>Bacillota</taxon>
        <taxon>Bacilli</taxon>
        <taxon>Bacillales</taxon>
        <taxon>Paenibacillaceae</taxon>
        <taxon>Paenibacillus</taxon>
    </lineage>
</organism>
<dbReference type="PROSITE" id="PS51257">
    <property type="entry name" value="PROKAR_LIPOPROTEIN"/>
    <property type="match status" value="1"/>
</dbReference>
<dbReference type="PANTHER" id="PTHR30024">
    <property type="entry name" value="ALIPHATIC SULFONATES-BINDING PROTEIN-RELATED"/>
    <property type="match status" value="1"/>
</dbReference>
<dbReference type="AlphaFoldDB" id="A0A848MDF0"/>
<evidence type="ECO:0000313" key="4">
    <source>
        <dbReference type="EMBL" id="NMO98221.1"/>
    </source>
</evidence>
<keyword evidence="5" id="KW-1185">Reference proteome</keyword>
<dbReference type="Pfam" id="PF09084">
    <property type="entry name" value="NMT1"/>
    <property type="match status" value="1"/>
</dbReference>
<evidence type="ECO:0000256" key="1">
    <source>
        <dbReference type="ARBA" id="ARBA00010742"/>
    </source>
</evidence>
<feature type="signal peptide" evidence="2">
    <location>
        <begin position="1"/>
        <end position="23"/>
    </location>
</feature>
<accession>A0A848MDF0</accession>
<evidence type="ECO:0000256" key="2">
    <source>
        <dbReference type="SAM" id="SignalP"/>
    </source>
</evidence>
<feature type="chain" id="PRO_5038472248" evidence="2">
    <location>
        <begin position="24"/>
        <end position="368"/>
    </location>
</feature>
<comment type="similarity">
    <text evidence="1">Belongs to the bacterial solute-binding protein SsuA/TauA family.</text>
</comment>
<comment type="caution">
    <text evidence="4">The sequence shown here is derived from an EMBL/GenBank/DDBJ whole genome shotgun (WGS) entry which is preliminary data.</text>
</comment>
<dbReference type="RefSeq" id="WP_169506993.1">
    <property type="nucleotide sequence ID" value="NZ_JABBPN010000034.1"/>
</dbReference>
<reference evidence="4 5" key="1">
    <citation type="submission" date="2020-04" db="EMBL/GenBank/DDBJ databases">
        <title>Paenibacillus algicola sp. nov., a novel marine bacterium producing alginate lyase.</title>
        <authorList>
            <person name="Huang H."/>
        </authorList>
    </citation>
    <scope>NUCLEOTIDE SEQUENCE [LARGE SCALE GENOMIC DNA]</scope>
    <source>
        <strain evidence="4 5">L7-75</strain>
    </source>
</reference>
<evidence type="ECO:0000313" key="5">
    <source>
        <dbReference type="Proteomes" id="UP000565468"/>
    </source>
</evidence>
<proteinExistence type="inferred from homology"/>
<keyword evidence="2" id="KW-0732">Signal</keyword>
<name>A0A848MDF0_PAELE</name>
<dbReference type="Gene3D" id="3.40.190.10">
    <property type="entry name" value="Periplasmic binding protein-like II"/>
    <property type="match status" value="2"/>
</dbReference>
<gene>
    <name evidence="4" type="ORF">HII30_20940</name>
</gene>
<feature type="domain" description="Solute-binding protein family 3/N-terminal" evidence="3">
    <location>
        <begin position="42"/>
        <end position="273"/>
    </location>
</feature>
<dbReference type="SMART" id="SM00062">
    <property type="entry name" value="PBPb"/>
    <property type="match status" value="1"/>
</dbReference>
<dbReference type="PANTHER" id="PTHR30024:SF45">
    <property type="entry name" value="ABC TRANSPORTER SUBSTRATE-BINDING PROTEIN"/>
    <property type="match status" value="1"/>
</dbReference>
<dbReference type="SUPFAM" id="SSF53850">
    <property type="entry name" value="Periplasmic binding protein-like II"/>
    <property type="match status" value="1"/>
</dbReference>
<dbReference type="InterPro" id="IPR015168">
    <property type="entry name" value="SsuA/THI5"/>
</dbReference>